<dbReference type="EMBL" id="VWSF01000010">
    <property type="protein sequence ID" value="KAA5544828.1"/>
    <property type="molecule type" value="Genomic_DNA"/>
</dbReference>
<protein>
    <recommendedName>
        <fullName evidence="3">ArnR1-like winged helix-turn-helix domain-containing protein</fullName>
    </recommendedName>
</protein>
<dbReference type="Proteomes" id="UP000323426">
    <property type="component" value="Unassembled WGS sequence"/>
</dbReference>
<evidence type="ECO:0008006" key="3">
    <source>
        <dbReference type="Google" id="ProtNLM"/>
    </source>
</evidence>
<keyword evidence="2" id="KW-1185">Reference proteome</keyword>
<evidence type="ECO:0000313" key="2">
    <source>
        <dbReference type="Proteomes" id="UP000323426"/>
    </source>
</evidence>
<evidence type="ECO:0000313" key="1">
    <source>
        <dbReference type="EMBL" id="KAA5544828.1"/>
    </source>
</evidence>
<name>A0A5M6DB93_9BACT</name>
<accession>A0A5M6DB93</accession>
<gene>
    <name evidence="1" type="ORF">F0145_14190</name>
</gene>
<dbReference type="RefSeq" id="WP_150089077.1">
    <property type="nucleotide sequence ID" value="NZ_VWSF01000010.1"/>
</dbReference>
<comment type="caution">
    <text evidence="1">The sequence shown here is derived from an EMBL/GenBank/DDBJ whole genome shotgun (WGS) entry which is preliminary data.</text>
</comment>
<dbReference type="AlphaFoldDB" id="A0A5M6DB93"/>
<proteinExistence type="predicted"/>
<organism evidence="1 2">
    <name type="scientific">Adhaeribacter rhizoryzae</name>
    <dbReference type="NCBI Taxonomy" id="2607907"/>
    <lineage>
        <taxon>Bacteria</taxon>
        <taxon>Pseudomonadati</taxon>
        <taxon>Bacteroidota</taxon>
        <taxon>Cytophagia</taxon>
        <taxon>Cytophagales</taxon>
        <taxon>Hymenobacteraceae</taxon>
        <taxon>Adhaeribacter</taxon>
    </lineage>
</organism>
<reference evidence="1 2" key="1">
    <citation type="submission" date="2019-09" db="EMBL/GenBank/DDBJ databases">
        <title>Genome sequence and assembly of Adhaeribacter sp.</title>
        <authorList>
            <person name="Chhetri G."/>
        </authorList>
    </citation>
    <scope>NUCLEOTIDE SEQUENCE [LARGE SCALE GENOMIC DNA]</scope>
    <source>
        <strain evidence="1 2">DK36</strain>
    </source>
</reference>
<sequence length="86" mass="9917">MVKVKEVVSLEDVKKEMLEFCLQAQCRPAILEHISAAGTSVHYTRFIGQLLAQRFLKTNLQEKRSARQEKYITTQKGLNYLKAIAY</sequence>